<dbReference type="InterPro" id="IPR036116">
    <property type="entry name" value="FN3_sf"/>
</dbReference>
<dbReference type="InterPro" id="IPR013783">
    <property type="entry name" value="Ig-like_fold"/>
</dbReference>
<reference evidence="5" key="2">
    <citation type="submission" date="2025-09" db="UniProtKB">
        <authorList>
            <consortium name="Ensembl"/>
        </authorList>
    </citation>
    <scope>IDENTIFICATION</scope>
</reference>
<evidence type="ECO:0000256" key="2">
    <source>
        <dbReference type="SAM" id="MobiDB-lite"/>
    </source>
</evidence>
<dbReference type="PROSITE" id="PS50853">
    <property type="entry name" value="FN3"/>
    <property type="match status" value="1"/>
</dbReference>
<sequence length="156" mass="17506">MQFSARLSFFLLGFVLIVVLPHSAKGQVSSPRRFRLKVLGQDKLEISWKEPKGDFDGYKVTYATRRGGQQKVVELAKQETKLVIRDFDPSKDYYFKITAVNQGEESKPLQGKHEAQGSGSETAQTQGGKKIDVTRENNEISEGKMLGGERKVNRGK</sequence>
<dbReference type="InterPro" id="IPR050991">
    <property type="entry name" value="ECM_Regulatory_Proteins"/>
</dbReference>
<name>A0A3Q2QN21_FUNHE</name>
<dbReference type="Gene3D" id="2.60.40.10">
    <property type="entry name" value="Immunoglobulins"/>
    <property type="match status" value="1"/>
</dbReference>
<feature type="compositionally biased region" description="Basic and acidic residues" evidence="2">
    <location>
        <begin position="104"/>
        <end position="115"/>
    </location>
</feature>
<dbReference type="AlphaFoldDB" id="A0A3Q2QN21"/>
<feature type="region of interest" description="Disordered" evidence="2">
    <location>
        <begin position="104"/>
        <end position="156"/>
    </location>
</feature>
<accession>A0A3Q2QN21</accession>
<dbReference type="SMART" id="SM00060">
    <property type="entry name" value="FN3"/>
    <property type="match status" value="1"/>
</dbReference>
<dbReference type="Pfam" id="PF00041">
    <property type="entry name" value="fn3"/>
    <property type="match status" value="1"/>
</dbReference>
<organism evidence="5 6">
    <name type="scientific">Fundulus heteroclitus</name>
    <name type="common">Killifish</name>
    <name type="synonym">Mummichog</name>
    <dbReference type="NCBI Taxonomy" id="8078"/>
    <lineage>
        <taxon>Eukaryota</taxon>
        <taxon>Metazoa</taxon>
        <taxon>Chordata</taxon>
        <taxon>Craniata</taxon>
        <taxon>Vertebrata</taxon>
        <taxon>Euteleostomi</taxon>
        <taxon>Actinopterygii</taxon>
        <taxon>Neopterygii</taxon>
        <taxon>Teleostei</taxon>
        <taxon>Neoteleostei</taxon>
        <taxon>Acanthomorphata</taxon>
        <taxon>Ovalentaria</taxon>
        <taxon>Atherinomorphae</taxon>
        <taxon>Cyprinodontiformes</taxon>
        <taxon>Fundulidae</taxon>
        <taxon>Fundulus</taxon>
    </lineage>
</organism>
<dbReference type="PANTHER" id="PTHR46708:SF2">
    <property type="entry name" value="FIBRONECTIN TYPE-III DOMAIN-CONTAINING PROTEIN"/>
    <property type="match status" value="1"/>
</dbReference>
<dbReference type="InterPro" id="IPR003961">
    <property type="entry name" value="FN3_dom"/>
</dbReference>
<feature type="compositionally biased region" description="Basic and acidic residues" evidence="2">
    <location>
        <begin position="129"/>
        <end position="156"/>
    </location>
</feature>
<feature type="compositionally biased region" description="Polar residues" evidence="2">
    <location>
        <begin position="117"/>
        <end position="127"/>
    </location>
</feature>
<reference evidence="5" key="1">
    <citation type="submission" date="2025-08" db="UniProtKB">
        <authorList>
            <consortium name="Ensembl"/>
        </authorList>
    </citation>
    <scope>IDENTIFICATION</scope>
</reference>
<dbReference type="STRING" id="8078.ENSFHEP00000028941"/>
<keyword evidence="3" id="KW-0732">Signal</keyword>
<evidence type="ECO:0000256" key="1">
    <source>
        <dbReference type="ARBA" id="ARBA00022737"/>
    </source>
</evidence>
<keyword evidence="6" id="KW-1185">Reference proteome</keyword>
<evidence type="ECO:0000313" key="6">
    <source>
        <dbReference type="Proteomes" id="UP000265000"/>
    </source>
</evidence>
<dbReference type="CDD" id="cd00063">
    <property type="entry name" value="FN3"/>
    <property type="match status" value="1"/>
</dbReference>
<keyword evidence="1" id="KW-0677">Repeat</keyword>
<protein>
    <submittedName>
        <fullName evidence="5">Collagen alpha-1(XIV) chain-like</fullName>
    </submittedName>
</protein>
<evidence type="ECO:0000259" key="4">
    <source>
        <dbReference type="PROSITE" id="PS50853"/>
    </source>
</evidence>
<proteinExistence type="predicted"/>
<dbReference type="GeneTree" id="ENSGT00940000177497"/>
<feature type="signal peptide" evidence="3">
    <location>
        <begin position="1"/>
        <end position="26"/>
    </location>
</feature>
<dbReference type="Ensembl" id="ENSFHET00000031787.1">
    <property type="protein sequence ID" value="ENSFHEP00000028941.1"/>
    <property type="gene ID" value="ENSFHEG00000013367.1"/>
</dbReference>
<feature type="chain" id="PRO_5018617049" evidence="3">
    <location>
        <begin position="27"/>
        <end position="156"/>
    </location>
</feature>
<feature type="domain" description="Fibronectin type-III" evidence="4">
    <location>
        <begin position="30"/>
        <end position="121"/>
    </location>
</feature>
<dbReference type="Proteomes" id="UP000265000">
    <property type="component" value="Unplaced"/>
</dbReference>
<dbReference type="SUPFAM" id="SSF49265">
    <property type="entry name" value="Fibronectin type III"/>
    <property type="match status" value="1"/>
</dbReference>
<dbReference type="PANTHER" id="PTHR46708">
    <property type="entry name" value="TENASCIN"/>
    <property type="match status" value="1"/>
</dbReference>
<evidence type="ECO:0000256" key="3">
    <source>
        <dbReference type="SAM" id="SignalP"/>
    </source>
</evidence>
<evidence type="ECO:0000313" key="5">
    <source>
        <dbReference type="Ensembl" id="ENSFHEP00000028941.1"/>
    </source>
</evidence>